<dbReference type="Pfam" id="PF03309">
    <property type="entry name" value="Pan_kinase"/>
    <property type="match status" value="1"/>
</dbReference>
<evidence type="ECO:0000256" key="8">
    <source>
        <dbReference type="ARBA" id="ARBA00022679"/>
    </source>
</evidence>
<protein>
    <recommendedName>
        <fullName evidence="15 16">Type III pantothenate kinase</fullName>
        <ecNumber evidence="6 16">2.7.1.33</ecNumber>
    </recommendedName>
    <alternativeName>
        <fullName evidence="16">PanK-III</fullName>
    </alternativeName>
    <alternativeName>
        <fullName evidence="16">Pantothenic acid kinase</fullName>
    </alternativeName>
</protein>
<keyword evidence="8 16" id="KW-0808">Transferase</keyword>
<evidence type="ECO:0000256" key="15">
    <source>
        <dbReference type="ARBA" id="ARBA00040883"/>
    </source>
</evidence>
<feature type="active site" description="Proton acceptor" evidence="16">
    <location>
        <position position="111"/>
    </location>
</feature>
<comment type="function">
    <text evidence="16">Catalyzes the phosphorylation of pantothenate (Pan), the first step in CoA biosynthesis.</text>
</comment>
<reference evidence="19" key="1">
    <citation type="journal article" date="2019" name="Int. J. Syst. Evol. Microbiol.">
        <title>The Global Catalogue of Microorganisms (GCM) 10K type strain sequencing project: providing services to taxonomists for standard genome sequencing and annotation.</title>
        <authorList>
            <consortium name="The Broad Institute Genomics Platform"/>
            <consortium name="The Broad Institute Genome Sequencing Center for Infectious Disease"/>
            <person name="Wu L."/>
            <person name="Ma J."/>
        </authorList>
    </citation>
    <scope>NUCLEOTIDE SEQUENCE [LARGE SCALE GENOMIC DNA]</scope>
    <source>
        <strain evidence="19">CCUG 50873</strain>
    </source>
</reference>
<evidence type="ECO:0000256" key="13">
    <source>
        <dbReference type="ARBA" id="ARBA00022993"/>
    </source>
</evidence>
<evidence type="ECO:0000256" key="10">
    <source>
        <dbReference type="ARBA" id="ARBA00022777"/>
    </source>
</evidence>
<dbReference type="InterPro" id="IPR043129">
    <property type="entry name" value="ATPase_NBD"/>
</dbReference>
<comment type="subcellular location">
    <subcellularLocation>
        <location evidence="3 16">Cytoplasm</location>
    </subcellularLocation>
</comment>
<evidence type="ECO:0000256" key="16">
    <source>
        <dbReference type="HAMAP-Rule" id="MF_01274"/>
    </source>
</evidence>
<dbReference type="NCBIfam" id="NF009855">
    <property type="entry name" value="PRK13321.1"/>
    <property type="match status" value="1"/>
</dbReference>
<comment type="cofactor">
    <cofactor evidence="16">
        <name>NH4(+)</name>
        <dbReference type="ChEBI" id="CHEBI:28938"/>
    </cofactor>
    <cofactor evidence="16">
        <name>K(+)</name>
        <dbReference type="ChEBI" id="CHEBI:29103"/>
    </cofactor>
    <text evidence="16">A monovalent cation. Ammonium or potassium.</text>
</comment>
<sequence length="285" mass="30683">MLLVLDIGNTNIHLGVFAGRGEHSTLVRDWRIRTEPRMTADELALTLDGLLGEDTDRVVSVAALSTVPSLLRELRVMIPKYFGSGPHVLFEPGLRAGVPLLVDNPKEVGTDRVANALAARETYGTACIVVDLGTTTLVDVVSAKGEFLGGAIAPGIDIAVDALAERTVTLRTVELLPPRSVVGKNTVEALQSGILYGFAGQVDGLVSRVRREVPGFGDDDAVTVVATGYLAPLVFDECRTLDVAHPYLTLEGLRLVFERQQDIRRRHEARSQADPDGARRSPVSD</sequence>
<keyword evidence="11 16" id="KW-0067">ATP-binding</keyword>
<evidence type="ECO:0000256" key="17">
    <source>
        <dbReference type="SAM" id="MobiDB-lite"/>
    </source>
</evidence>
<evidence type="ECO:0000256" key="1">
    <source>
        <dbReference type="ARBA" id="ARBA00001206"/>
    </source>
</evidence>
<keyword evidence="10 16" id="KW-0418">Kinase</keyword>
<comment type="subunit">
    <text evidence="5 16">Homodimer.</text>
</comment>
<comment type="catalytic activity">
    <reaction evidence="1 16">
        <text>(R)-pantothenate + ATP = (R)-4'-phosphopantothenate + ADP + H(+)</text>
        <dbReference type="Rhea" id="RHEA:16373"/>
        <dbReference type="ChEBI" id="CHEBI:10986"/>
        <dbReference type="ChEBI" id="CHEBI:15378"/>
        <dbReference type="ChEBI" id="CHEBI:29032"/>
        <dbReference type="ChEBI" id="CHEBI:30616"/>
        <dbReference type="ChEBI" id="CHEBI:456216"/>
        <dbReference type="EC" id="2.7.1.33"/>
    </reaction>
</comment>
<proteinExistence type="inferred from homology"/>
<evidence type="ECO:0000313" key="18">
    <source>
        <dbReference type="EMBL" id="MFD0924900.1"/>
    </source>
</evidence>
<keyword evidence="12 16" id="KW-0630">Potassium</keyword>
<comment type="pathway">
    <text evidence="4 16">Cofactor biosynthesis; coenzyme A biosynthesis; CoA from (R)-pantothenate: step 1/5.</text>
</comment>
<evidence type="ECO:0000256" key="11">
    <source>
        <dbReference type="ARBA" id="ARBA00022840"/>
    </source>
</evidence>
<evidence type="ECO:0000256" key="12">
    <source>
        <dbReference type="ARBA" id="ARBA00022958"/>
    </source>
</evidence>
<evidence type="ECO:0000256" key="9">
    <source>
        <dbReference type="ARBA" id="ARBA00022741"/>
    </source>
</evidence>
<dbReference type="CDD" id="cd24015">
    <property type="entry name" value="ASKHA_NBD_PanK-III"/>
    <property type="match status" value="1"/>
</dbReference>
<dbReference type="EC" id="2.7.1.33" evidence="6 16"/>
<evidence type="ECO:0000256" key="3">
    <source>
        <dbReference type="ARBA" id="ARBA00004496"/>
    </source>
</evidence>
<dbReference type="PANTHER" id="PTHR34265:SF1">
    <property type="entry name" value="TYPE III PANTOTHENATE KINASE"/>
    <property type="match status" value="1"/>
</dbReference>
<evidence type="ECO:0000313" key="19">
    <source>
        <dbReference type="Proteomes" id="UP001597068"/>
    </source>
</evidence>
<feature type="binding site" evidence="16">
    <location>
        <position position="186"/>
    </location>
    <ligand>
        <name>substrate</name>
    </ligand>
</feature>
<dbReference type="NCBIfam" id="NF009845">
    <property type="entry name" value="PRK13318.1-3"/>
    <property type="match status" value="1"/>
</dbReference>
<dbReference type="PANTHER" id="PTHR34265">
    <property type="entry name" value="TYPE III PANTOTHENATE KINASE"/>
    <property type="match status" value="1"/>
</dbReference>
<dbReference type="HAMAP" id="MF_01274">
    <property type="entry name" value="Pantothen_kinase_3"/>
    <property type="match status" value="1"/>
</dbReference>
<comment type="cofactor">
    <cofactor evidence="2">
        <name>K(+)</name>
        <dbReference type="ChEBI" id="CHEBI:29103"/>
    </cofactor>
</comment>
<evidence type="ECO:0000256" key="14">
    <source>
        <dbReference type="ARBA" id="ARBA00038036"/>
    </source>
</evidence>
<dbReference type="Gene3D" id="3.30.420.40">
    <property type="match status" value="2"/>
</dbReference>
<feature type="binding site" evidence="16">
    <location>
        <position position="134"/>
    </location>
    <ligand>
        <name>ATP</name>
        <dbReference type="ChEBI" id="CHEBI:30616"/>
    </ligand>
</feature>
<feature type="binding site" evidence="16">
    <location>
        <begin position="109"/>
        <end position="112"/>
    </location>
    <ligand>
        <name>substrate</name>
    </ligand>
</feature>
<feature type="binding site" evidence="16">
    <location>
        <position position="131"/>
    </location>
    <ligand>
        <name>K(+)</name>
        <dbReference type="ChEBI" id="CHEBI:29103"/>
    </ligand>
</feature>
<dbReference type="SUPFAM" id="SSF53067">
    <property type="entry name" value="Actin-like ATPase domain"/>
    <property type="match status" value="2"/>
</dbReference>
<keyword evidence="7 16" id="KW-0963">Cytoplasm</keyword>
<organism evidence="18 19">
    <name type="scientific">Williamsia deligens</name>
    <dbReference type="NCBI Taxonomy" id="321325"/>
    <lineage>
        <taxon>Bacteria</taxon>
        <taxon>Bacillati</taxon>
        <taxon>Actinomycetota</taxon>
        <taxon>Actinomycetes</taxon>
        <taxon>Mycobacteriales</taxon>
        <taxon>Nocardiaceae</taxon>
        <taxon>Williamsia</taxon>
    </lineage>
</organism>
<comment type="caution">
    <text evidence="18">The sequence shown here is derived from an EMBL/GenBank/DDBJ whole genome shotgun (WGS) entry which is preliminary data.</text>
</comment>
<gene>
    <name evidence="16" type="primary">coaX</name>
    <name evidence="18" type="ORF">ACFQ04_04040</name>
</gene>
<feature type="compositionally biased region" description="Basic and acidic residues" evidence="17">
    <location>
        <begin position="266"/>
        <end position="279"/>
    </location>
</feature>
<keyword evidence="16" id="KW-0479">Metal-binding</keyword>
<dbReference type="EMBL" id="JBHTIL010000001">
    <property type="protein sequence ID" value="MFD0924900.1"/>
    <property type="molecule type" value="Genomic_DNA"/>
</dbReference>
<feature type="binding site" evidence="16">
    <location>
        <begin position="6"/>
        <end position="13"/>
    </location>
    <ligand>
        <name>ATP</name>
        <dbReference type="ChEBI" id="CHEBI:30616"/>
    </ligand>
</feature>
<keyword evidence="13 16" id="KW-0173">Coenzyme A biosynthesis</keyword>
<evidence type="ECO:0000256" key="4">
    <source>
        <dbReference type="ARBA" id="ARBA00005225"/>
    </source>
</evidence>
<name>A0ABW3G5N1_9NOCA</name>
<evidence type="ECO:0000256" key="7">
    <source>
        <dbReference type="ARBA" id="ARBA00022490"/>
    </source>
</evidence>
<comment type="caution">
    <text evidence="16">Lacks conserved residue(s) required for the propagation of feature annotation.</text>
</comment>
<comment type="similarity">
    <text evidence="14 16">Belongs to the type III pantothenate kinase family.</text>
</comment>
<evidence type="ECO:0000256" key="2">
    <source>
        <dbReference type="ARBA" id="ARBA00001958"/>
    </source>
</evidence>
<accession>A0ABW3G5N1</accession>
<evidence type="ECO:0000256" key="6">
    <source>
        <dbReference type="ARBA" id="ARBA00012102"/>
    </source>
</evidence>
<dbReference type="GO" id="GO:0004594">
    <property type="term" value="F:pantothenate kinase activity"/>
    <property type="evidence" value="ECO:0007669"/>
    <property type="project" value="UniProtKB-EC"/>
</dbReference>
<feature type="region of interest" description="Disordered" evidence="17">
    <location>
        <begin position="266"/>
        <end position="285"/>
    </location>
</feature>
<evidence type="ECO:0000256" key="5">
    <source>
        <dbReference type="ARBA" id="ARBA00011738"/>
    </source>
</evidence>
<dbReference type="Proteomes" id="UP001597068">
    <property type="component" value="Unassembled WGS sequence"/>
</dbReference>
<keyword evidence="9 16" id="KW-0547">Nucleotide-binding</keyword>
<dbReference type="RefSeq" id="WP_253647106.1">
    <property type="nucleotide sequence ID" value="NZ_BAAAMO010000002.1"/>
</dbReference>
<dbReference type="InterPro" id="IPR004619">
    <property type="entry name" value="Type_III_PanK"/>
</dbReference>
<keyword evidence="19" id="KW-1185">Reference proteome</keyword>
<dbReference type="NCBIfam" id="TIGR00671">
    <property type="entry name" value="baf"/>
    <property type="match status" value="1"/>
</dbReference>